<sequence>PDAKGFTDDNASWLKLKGEMDDEEEEELDSDDDDDLADDFGGATPKKALMTRMMKKRKIPTFSLSRRPLKNSKASKRLAKEDEAEMKLNFSEKEIYHLPSGQELEKEASCPPDL</sequence>
<organism evidence="2 3">
    <name type="scientific">Caligus rogercresseyi</name>
    <name type="common">Sea louse</name>
    <dbReference type="NCBI Taxonomy" id="217165"/>
    <lineage>
        <taxon>Eukaryota</taxon>
        <taxon>Metazoa</taxon>
        <taxon>Ecdysozoa</taxon>
        <taxon>Arthropoda</taxon>
        <taxon>Crustacea</taxon>
        <taxon>Multicrustacea</taxon>
        <taxon>Hexanauplia</taxon>
        <taxon>Copepoda</taxon>
        <taxon>Siphonostomatoida</taxon>
        <taxon>Caligidae</taxon>
        <taxon>Caligus</taxon>
    </lineage>
</organism>
<accession>A0A7T8HI16</accession>
<feature type="non-terminal residue" evidence="2">
    <location>
        <position position="114"/>
    </location>
</feature>
<dbReference type="OrthoDB" id="427002at2759"/>
<evidence type="ECO:0000313" key="3">
    <source>
        <dbReference type="Proteomes" id="UP000595437"/>
    </source>
</evidence>
<protein>
    <submittedName>
        <fullName evidence="2">Trna and rrna cytosine-c5-methylase nucleolar protein nol1/nop2</fullName>
    </submittedName>
</protein>
<reference evidence="3" key="1">
    <citation type="submission" date="2021-01" db="EMBL/GenBank/DDBJ databases">
        <title>Caligus Genome Assembly.</title>
        <authorList>
            <person name="Gallardo-Escarate C."/>
        </authorList>
    </citation>
    <scope>NUCLEOTIDE SEQUENCE [LARGE SCALE GENOMIC DNA]</scope>
</reference>
<keyword evidence="2" id="KW-0808">Transferase</keyword>
<evidence type="ECO:0000256" key="1">
    <source>
        <dbReference type="SAM" id="MobiDB-lite"/>
    </source>
</evidence>
<keyword evidence="2" id="KW-0489">Methyltransferase</keyword>
<dbReference type="GO" id="GO:0008168">
    <property type="term" value="F:methyltransferase activity"/>
    <property type="evidence" value="ECO:0007669"/>
    <property type="project" value="UniProtKB-KW"/>
</dbReference>
<feature type="compositionally biased region" description="Acidic residues" evidence="1">
    <location>
        <begin position="20"/>
        <end position="38"/>
    </location>
</feature>
<dbReference type="Proteomes" id="UP000595437">
    <property type="component" value="Chromosome 7"/>
</dbReference>
<dbReference type="AlphaFoldDB" id="A0A7T8HI16"/>
<dbReference type="EMBL" id="CP045896">
    <property type="protein sequence ID" value="QQP50391.1"/>
    <property type="molecule type" value="Genomic_DNA"/>
</dbReference>
<feature type="non-terminal residue" evidence="2">
    <location>
        <position position="1"/>
    </location>
</feature>
<name>A0A7T8HI16_CALRO</name>
<keyword evidence="3" id="KW-1185">Reference proteome</keyword>
<dbReference type="GO" id="GO:0032259">
    <property type="term" value="P:methylation"/>
    <property type="evidence" value="ECO:0007669"/>
    <property type="project" value="UniProtKB-KW"/>
</dbReference>
<proteinExistence type="predicted"/>
<evidence type="ECO:0000313" key="2">
    <source>
        <dbReference type="EMBL" id="QQP50391.1"/>
    </source>
</evidence>
<feature type="region of interest" description="Disordered" evidence="1">
    <location>
        <begin position="1"/>
        <end position="46"/>
    </location>
</feature>
<gene>
    <name evidence="2" type="ORF">FKW44_011388</name>
</gene>